<dbReference type="GeneID" id="98173275"/>
<dbReference type="InterPro" id="IPR006026">
    <property type="entry name" value="Peptidase_Metallo"/>
</dbReference>
<keyword evidence="2" id="KW-1133">Transmembrane helix</keyword>
<sequence>MPAASLIARGDLGGPPNPRPSKDGPEPGIFRCCIEHAAETDHIFSARAGFGDPNHGRPSCLLRWKPGSVVTFAVSRNTFPEKFLSVFERALTVAIDDWNNRNIGVRFKRVANNERAVFKIKYDRTLHGPVYAKAFFPNFEKRTLRVSNAALSATSHGFLSNILRHELGHVLGLRHEDAGTKEKRYPSVELTPPNTRSIMISQFSPEINVRIQESDVAALRQLYTLAESSMFRDSEFEVVSVDSAVAGQARSTYPDKVFRRGADSVSAGTEAAHGHNTINISWFAINLTWFAVSVSFGFILARTWAVGATHSS</sequence>
<evidence type="ECO:0000259" key="3">
    <source>
        <dbReference type="SMART" id="SM00235"/>
    </source>
</evidence>
<comment type="caution">
    <text evidence="4">The sequence shown here is derived from an EMBL/GenBank/DDBJ whole genome shotgun (WGS) entry which is preliminary data.</text>
</comment>
<dbReference type="Gene3D" id="3.40.390.10">
    <property type="entry name" value="Collagenase (Catalytic Domain)"/>
    <property type="match status" value="1"/>
</dbReference>
<protein>
    <recommendedName>
        <fullName evidence="3">Peptidase metallopeptidase domain-containing protein</fullName>
    </recommendedName>
</protein>
<feature type="transmembrane region" description="Helical" evidence="2">
    <location>
        <begin position="280"/>
        <end position="301"/>
    </location>
</feature>
<dbReference type="Pfam" id="PF12388">
    <property type="entry name" value="Peptidase_M57"/>
    <property type="match status" value="1"/>
</dbReference>
<keyword evidence="2" id="KW-0472">Membrane</keyword>
<feature type="region of interest" description="Disordered" evidence="1">
    <location>
        <begin position="1"/>
        <end position="26"/>
    </location>
</feature>
<keyword evidence="2" id="KW-0812">Transmembrane</keyword>
<evidence type="ECO:0000313" key="4">
    <source>
        <dbReference type="EMBL" id="GAB1312320.1"/>
    </source>
</evidence>
<feature type="domain" description="Peptidase metallopeptidase" evidence="3">
    <location>
        <begin position="60"/>
        <end position="225"/>
    </location>
</feature>
<accession>A0ABQ0G3H6</accession>
<dbReference type="InterPro" id="IPR024079">
    <property type="entry name" value="MetalloPept_cat_dom_sf"/>
</dbReference>
<gene>
    <name evidence="4" type="ORF">MFIFM68171_02530</name>
</gene>
<organism evidence="4 5">
    <name type="scientific">Madurella fahalii</name>
    <dbReference type="NCBI Taxonomy" id="1157608"/>
    <lineage>
        <taxon>Eukaryota</taxon>
        <taxon>Fungi</taxon>
        <taxon>Dikarya</taxon>
        <taxon>Ascomycota</taxon>
        <taxon>Pezizomycotina</taxon>
        <taxon>Sordariomycetes</taxon>
        <taxon>Sordariomycetidae</taxon>
        <taxon>Sordariales</taxon>
        <taxon>Sordariales incertae sedis</taxon>
        <taxon>Madurella</taxon>
    </lineage>
</organism>
<proteinExistence type="predicted"/>
<name>A0ABQ0G3H6_9PEZI</name>
<dbReference type="SUPFAM" id="SSF55486">
    <property type="entry name" value="Metalloproteases ('zincins'), catalytic domain"/>
    <property type="match status" value="1"/>
</dbReference>
<evidence type="ECO:0000256" key="1">
    <source>
        <dbReference type="SAM" id="MobiDB-lite"/>
    </source>
</evidence>
<dbReference type="Proteomes" id="UP001628179">
    <property type="component" value="Unassembled WGS sequence"/>
</dbReference>
<evidence type="ECO:0000256" key="2">
    <source>
        <dbReference type="SAM" id="Phobius"/>
    </source>
</evidence>
<dbReference type="SMART" id="SM00235">
    <property type="entry name" value="ZnMc"/>
    <property type="match status" value="1"/>
</dbReference>
<dbReference type="EMBL" id="BAAFSV010000001">
    <property type="protein sequence ID" value="GAB1312320.1"/>
    <property type="molecule type" value="Genomic_DNA"/>
</dbReference>
<keyword evidence="5" id="KW-1185">Reference proteome</keyword>
<evidence type="ECO:0000313" key="5">
    <source>
        <dbReference type="Proteomes" id="UP001628179"/>
    </source>
</evidence>
<dbReference type="RefSeq" id="XP_070914053.1">
    <property type="nucleotide sequence ID" value="XM_071057952.1"/>
</dbReference>
<dbReference type="InterPro" id="IPR024653">
    <property type="entry name" value="Peptidase_M10/M27/M57"/>
</dbReference>
<reference evidence="4 5" key="1">
    <citation type="submission" date="2024-09" db="EMBL/GenBank/DDBJ databases">
        <title>Itraconazole resistance in Madurella fahalii resulting from another homologue of gene encoding cytochrome P450 14-alpha sterol demethylase (CYP51).</title>
        <authorList>
            <person name="Yoshioka I."/>
            <person name="Fahal A.H."/>
            <person name="Kaneko S."/>
            <person name="Yaguchi T."/>
        </authorList>
    </citation>
    <scope>NUCLEOTIDE SEQUENCE [LARGE SCALE GENOMIC DNA]</scope>
    <source>
        <strain evidence="4 5">IFM 68171</strain>
    </source>
</reference>